<dbReference type="Proteomes" id="UP000078576">
    <property type="component" value="Unassembled WGS sequence"/>
</dbReference>
<evidence type="ECO:0000313" key="2">
    <source>
        <dbReference type="EMBL" id="KUI59645.1"/>
    </source>
</evidence>
<name>A0A194V6S8_CYTMA</name>
<dbReference type="OrthoDB" id="5236229at2759"/>
<evidence type="ECO:0000256" key="1">
    <source>
        <dbReference type="SAM" id="SignalP"/>
    </source>
</evidence>
<keyword evidence="3" id="KW-1185">Reference proteome</keyword>
<reference evidence="3" key="1">
    <citation type="submission" date="2014-12" db="EMBL/GenBank/DDBJ databases">
        <title>Genome Sequence of Valsa Canker Pathogens Uncovers a Specific Adaption of Colonization on Woody Bark.</title>
        <authorList>
            <person name="Yin Z."/>
            <person name="Liu H."/>
            <person name="Gao X."/>
            <person name="Li Z."/>
            <person name="Song N."/>
            <person name="Ke X."/>
            <person name="Dai Q."/>
            <person name="Wu Y."/>
            <person name="Sun Y."/>
            <person name="Xu J.-R."/>
            <person name="Kang Z.K."/>
            <person name="Wang L."/>
            <person name="Huang L."/>
        </authorList>
    </citation>
    <scope>NUCLEOTIDE SEQUENCE [LARGE SCALE GENOMIC DNA]</scope>
    <source>
        <strain evidence="3">SXYL134</strain>
    </source>
</reference>
<dbReference type="EMBL" id="KN714734">
    <property type="protein sequence ID" value="KUI59645.1"/>
    <property type="molecule type" value="Genomic_DNA"/>
</dbReference>
<keyword evidence="1" id="KW-0732">Signal</keyword>
<evidence type="ECO:0000313" key="3">
    <source>
        <dbReference type="Proteomes" id="UP000078576"/>
    </source>
</evidence>
<organism evidence="2 3">
    <name type="scientific">Cytospora mali</name>
    <name type="common">Apple Valsa canker fungus</name>
    <name type="synonym">Valsa mali</name>
    <dbReference type="NCBI Taxonomy" id="578113"/>
    <lineage>
        <taxon>Eukaryota</taxon>
        <taxon>Fungi</taxon>
        <taxon>Dikarya</taxon>
        <taxon>Ascomycota</taxon>
        <taxon>Pezizomycotina</taxon>
        <taxon>Sordariomycetes</taxon>
        <taxon>Sordariomycetidae</taxon>
        <taxon>Diaporthales</taxon>
        <taxon>Cytosporaceae</taxon>
        <taxon>Cytospora</taxon>
    </lineage>
</organism>
<feature type="signal peptide" evidence="1">
    <location>
        <begin position="1"/>
        <end position="23"/>
    </location>
</feature>
<proteinExistence type="predicted"/>
<feature type="chain" id="PRO_5008266255" evidence="1">
    <location>
        <begin position="24"/>
        <end position="210"/>
    </location>
</feature>
<sequence length="210" mass="23160">MASSARRIIAGLNILLNLGFTLADSRAEHRGQTELTFPAVYTVTLTTAQTIPTNGAESPSSLTTTSFPIHPKRAASTNFTNITLGQQQCQDIVREESQLLASGAVDLERQKYFAEAICQEITQLHIQISDPSVYAGAKHHVIYFRVVNSLLYNYEIEWINGCEQTLSQVSVDKPLPGSEVNCSTLWIGDCTACKFIQPLKTSTYALFLSR</sequence>
<dbReference type="AlphaFoldDB" id="A0A194V6S8"/>
<gene>
    <name evidence="2" type="ORF">VP1G_11026</name>
</gene>
<accession>A0A194V6S8</accession>
<protein>
    <submittedName>
        <fullName evidence="2">Uncharacterized protein</fullName>
    </submittedName>
</protein>